<gene>
    <name evidence="2" type="ORF">CFOL_v3_32717</name>
</gene>
<dbReference type="InParanoid" id="A0A1Q3DA39"/>
<evidence type="ECO:0000313" key="3">
    <source>
        <dbReference type="Proteomes" id="UP000187406"/>
    </source>
</evidence>
<proteinExistence type="predicted"/>
<sequence>MPPPLPPLSKKQPGRPRTKRIRDPTEPPNPCNLKSKHNSYQCGKCGFEGHNRKTYPDGIPVPTRSSHKKVNYMGLKQSFSFKLISPNSIVTLYVCGIAKNRACDGVFGFIGCGYE</sequence>
<dbReference type="Proteomes" id="UP000187406">
    <property type="component" value="Unassembled WGS sequence"/>
</dbReference>
<evidence type="ECO:0008006" key="4">
    <source>
        <dbReference type="Google" id="ProtNLM"/>
    </source>
</evidence>
<dbReference type="EMBL" id="BDDD01005395">
    <property type="protein sequence ID" value="GAV89299.1"/>
    <property type="molecule type" value="Genomic_DNA"/>
</dbReference>
<evidence type="ECO:0000256" key="1">
    <source>
        <dbReference type="SAM" id="MobiDB-lite"/>
    </source>
</evidence>
<organism evidence="2 3">
    <name type="scientific">Cephalotus follicularis</name>
    <name type="common">Albany pitcher plant</name>
    <dbReference type="NCBI Taxonomy" id="3775"/>
    <lineage>
        <taxon>Eukaryota</taxon>
        <taxon>Viridiplantae</taxon>
        <taxon>Streptophyta</taxon>
        <taxon>Embryophyta</taxon>
        <taxon>Tracheophyta</taxon>
        <taxon>Spermatophyta</taxon>
        <taxon>Magnoliopsida</taxon>
        <taxon>eudicotyledons</taxon>
        <taxon>Gunneridae</taxon>
        <taxon>Pentapetalae</taxon>
        <taxon>rosids</taxon>
        <taxon>fabids</taxon>
        <taxon>Oxalidales</taxon>
        <taxon>Cephalotaceae</taxon>
        <taxon>Cephalotus</taxon>
    </lineage>
</organism>
<accession>A0A1Q3DA39</accession>
<protein>
    <recommendedName>
        <fullName evidence="4">CCHC-type domain-containing protein</fullName>
    </recommendedName>
</protein>
<dbReference type="AlphaFoldDB" id="A0A1Q3DA39"/>
<feature type="region of interest" description="Disordered" evidence="1">
    <location>
        <begin position="1"/>
        <end position="35"/>
    </location>
</feature>
<name>A0A1Q3DA39_CEPFO</name>
<evidence type="ECO:0000313" key="2">
    <source>
        <dbReference type="EMBL" id="GAV89299.1"/>
    </source>
</evidence>
<keyword evidence="3" id="KW-1185">Reference proteome</keyword>
<comment type="caution">
    <text evidence="2">The sequence shown here is derived from an EMBL/GenBank/DDBJ whole genome shotgun (WGS) entry which is preliminary data.</text>
</comment>
<reference evidence="3" key="1">
    <citation type="submission" date="2016-04" db="EMBL/GenBank/DDBJ databases">
        <title>Cephalotus genome sequencing.</title>
        <authorList>
            <person name="Fukushima K."/>
            <person name="Hasebe M."/>
            <person name="Fang X."/>
        </authorList>
    </citation>
    <scope>NUCLEOTIDE SEQUENCE [LARGE SCALE GENOMIC DNA]</scope>
    <source>
        <strain evidence="3">cv. St1</strain>
    </source>
</reference>